<gene>
    <name evidence="1" type="ordered locus">HacjB3_10950</name>
    <name evidence="2" type="ORF">C497_11722</name>
</gene>
<reference evidence="2 4" key="2">
    <citation type="journal article" date="2014" name="PLoS Genet.">
        <title>Phylogenetically driven sequencing of extremely halophilic archaea reveals strategies for static and dynamic osmo-response.</title>
        <authorList>
            <person name="Becker E.A."/>
            <person name="Seitzer P.M."/>
            <person name="Tritt A."/>
            <person name="Larsen D."/>
            <person name="Krusor M."/>
            <person name="Yao A.I."/>
            <person name="Wu D."/>
            <person name="Madern D."/>
            <person name="Eisen J.A."/>
            <person name="Darling A.E."/>
            <person name="Facciotti M.T."/>
        </authorList>
    </citation>
    <scope>NUCLEOTIDE SEQUENCE [LARGE SCALE GENOMIC DNA]</scope>
    <source>
        <strain evidence="2">B3</strain>
        <strain evidence="4">DSM 18796 / CECT 7217 / JCM 14584 / KCTC 4019 / B3</strain>
    </source>
</reference>
<dbReference type="EMBL" id="AOHV01000030">
    <property type="protein sequence ID" value="ELY36019.1"/>
    <property type="molecule type" value="Genomic_DNA"/>
</dbReference>
<evidence type="ECO:0000313" key="3">
    <source>
        <dbReference type="Proteomes" id="UP000000390"/>
    </source>
</evidence>
<dbReference type="KEGG" id="hje:HacjB3_10950"/>
<organism evidence="1 3">
    <name type="scientific">Halalkalicoccus jeotgali (strain DSM 18796 / CECT 7217 / JCM 14584 / KCTC 4019 / B3)</name>
    <dbReference type="NCBI Taxonomy" id="795797"/>
    <lineage>
        <taxon>Archaea</taxon>
        <taxon>Methanobacteriati</taxon>
        <taxon>Methanobacteriota</taxon>
        <taxon>Stenosarchaea group</taxon>
        <taxon>Halobacteria</taxon>
        <taxon>Halobacteriales</taxon>
        <taxon>Halococcaceae</taxon>
        <taxon>Halalkalicoccus</taxon>
    </lineage>
</organism>
<evidence type="ECO:0008006" key="5">
    <source>
        <dbReference type="Google" id="ProtNLM"/>
    </source>
</evidence>
<dbReference type="PROSITE" id="PS51257">
    <property type="entry name" value="PROKAR_LIPOPROTEIN"/>
    <property type="match status" value="1"/>
</dbReference>
<dbReference type="PANTHER" id="PTHR42941:SF1">
    <property type="entry name" value="SLL1037 PROTEIN"/>
    <property type="match status" value="1"/>
</dbReference>
<dbReference type="CDD" id="cd13569">
    <property type="entry name" value="PBP2_TAXI_TRAP_like_1"/>
    <property type="match status" value="1"/>
</dbReference>
<dbReference type="InterPro" id="IPR011852">
    <property type="entry name" value="TRAP_TAXI"/>
</dbReference>
<keyword evidence="4" id="KW-1185">Reference proteome</keyword>
<dbReference type="Pfam" id="PF16868">
    <property type="entry name" value="NMT1_3"/>
    <property type="match status" value="1"/>
</dbReference>
<dbReference type="AlphaFoldDB" id="D8J4V6"/>
<dbReference type="eggNOG" id="arCOG01801">
    <property type="taxonomic scope" value="Archaea"/>
</dbReference>
<sequence>MDRRTFLGTAGAAALVGLAGCGGGGGGGGGGGDGSQFVTIGTGGTGGVYYPLGGGMADILNQNLDVEASAESTGASVENCRLVANEDMTMALALGNSVLLAVNGEGDFDEALPLSAAFGAYQNATQVVVPADSPVETLADMEGLTVSVGAPGSGTEVIAEELLGVYGLTYDDIDVQRLSFSETASALQDGQIDAGFWSVAFPASSIQDLASQRAIRLIDFPDEEMSQITSEFDYYNAATVPGGTYEGVEEDVQVPGVTNTMIVREDMNEDSVYDIVEAIYTNLDQLAEVHPAAEQFEENAREAPIDLHPGAAQYFDDAGL</sequence>
<name>D8J4V6_HALJB</name>
<protein>
    <recommendedName>
        <fullName evidence="5">TRAP transporter solute receptor, TAXI family protein</fullName>
    </recommendedName>
</protein>
<dbReference type="Proteomes" id="UP000000390">
    <property type="component" value="Chromosome"/>
</dbReference>
<dbReference type="OrthoDB" id="27995at2157"/>
<dbReference type="Gene3D" id="3.40.190.10">
    <property type="entry name" value="Periplasmic binding protein-like II"/>
    <property type="match status" value="2"/>
</dbReference>
<dbReference type="SUPFAM" id="SSF53850">
    <property type="entry name" value="Periplasmic binding protein-like II"/>
    <property type="match status" value="1"/>
</dbReference>
<dbReference type="PATRIC" id="fig|795797.18.peg.2189"/>
<evidence type="ECO:0000313" key="2">
    <source>
        <dbReference type="EMBL" id="ELY36019.1"/>
    </source>
</evidence>
<accession>D8J4V6</accession>
<dbReference type="STRING" id="795797.HacjB3_10950"/>
<dbReference type="EMBL" id="CP002062">
    <property type="protein sequence ID" value="ADJ15573.1"/>
    <property type="molecule type" value="Genomic_DNA"/>
</dbReference>
<reference evidence="1 3" key="1">
    <citation type="journal article" date="2010" name="J. Bacteriol.">
        <title>Complete genome sequence of Halalkalicoccus jeotgali B3(T), an extremely halophilic archaeon.</title>
        <authorList>
            <person name="Roh S.W."/>
            <person name="Nam Y.D."/>
            <person name="Nam S.H."/>
            <person name="Choi S.H."/>
            <person name="Park H.S."/>
            <person name="Bae J.W."/>
        </authorList>
    </citation>
    <scope>NUCLEOTIDE SEQUENCE [LARGE SCALE GENOMIC DNA]</scope>
    <source>
        <strain evidence="1">B3</strain>
        <strain evidence="3">DSM 18796 / CECT 7217 / JCM 14584 / KCTC 4019 / B3</strain>
    </source>
</reference>
<dbReference type="NCBIfam" id="TIGR02122">
    <property type="entry name" value="TRAP_TAXI"/>
    <property type="match status" value="1"/>
</dbReference>
<evidence type="ECO:0000313" key="4">
    <source>
        <dbReference type="Proteomes" id="UP000011645"/>
    </source>
</evidence>
<dbReference type="Proteomes" id="UP000011645">
    <property type="component" value="Unassembled WGS sequence"/>
</dbReference>
<proteinExistence type="predicted"/>
<dbReference type="PANTHER" id="PTHR42941">
    <property type="entry name" value="SLL1037 PROTEIN"/>
    <property type="match status" value="1"/>
</dbReference>
<dbReference type="HOGENOM" id="CLU_033215_4_1_2"/>
<evidence type="ECO:0000313" key="1">
    <source>
        <dbReference type="EMBL" id="ADJ15573.1"/>
    </source>
</evidence>